<dbReference type="PANTHER" id="PTHR45856:SF24">
    <property type="entry name" value="FUNGAL LIPASE-LIKE DOMAIN-CONTAINING PROTEIN"/>
    <property type="match status" value="1"/>
</dbReference>
<dbReference type="OrthoDB" id="927373at2"/>
<evidence type="ECO:0000313" key="4">
    <source>
        <dbReference type="Proteomes" id="UP000298284"/>
    </source>
</evidence>
<evidence type="ECO:0000313" key="3">
    <source>
        <dbReference type="EMBL" id="TGD82930.1"/>
    </source>
</evidence>
<protein>
    <submittedName>
        <fullName evidence="3">Lipase family protein</fullName>
    </submittedName>
</protein>
<keyword evidence="1" id="KW-0732">Signal</keyword>
<dbReference type="PANTHER" id="PTHR45856">
    <property type="entry name" value="ALPHA/BETA-HYDROLASES SUPERFAMILY PROTEIN"/>
    <property type="match status" value="1"/>
</dbReference>
<dbReference type="Proteomes" id="UP000298284">
    <property type="component" value="Unassembled WGS sequence"/>
</dbReference>
<gene>
    <name evidence="3" type="ORF">EU557_03890</name>
</gene>
<dbReference type="AlphaFoldDB" id="A0A4Z0MU06"/>
<dbReference type="Pfam" id="PF01764">
    <property type="entry name" value="Lipase_3"/>
    <property type="match status" value="1"/>
</dbReference>
<keyword evidence="4" id="KW-1185">Reference proteome</keyword>
<evidence type="ECO:0000259" key="2">
    <source>
        <dbReference type="Pfam" id="PF01764"/>
    </source>
</evidence>
<comment type="caution">
    <text evidence="3">The sequence shown here is derived from an EMBL/GenBank/DDBJ whole genome shotgun (WGS) entry which is preliminary data.</text>
</comment>
<dbReference type="InterPro" id="IPR029058">
    <property type="entry name" value="AB_hydrolase_fold"/>
</dbReference>
<dbReference type="InterPro" id="IPR051218">
    <property type="entry name" value="Sec_MonoDiacylglyc_Lipase"/>
</dbReference>
<accession>A0A4Z0MU06</accession>
<evidence type="ECO:0000256" key="1">
    <source>
        <dbReference type="SAM" id="SignalP"/>
    </source>
</evidence>
<dbReference type="CDD" id="cd00519">
    <property type="entry name" value="Lipase_3"/>
    <property type="match status" value="1"/>
</dbReference>
<feature type="domain" description="Fungal lipase-type" evidence="2">
    <location>
        <begin position="86"/>
        <end position="241"/>
    </location>
</feature>
<dbReference type="RefSeq" id="WP_135529086.1">
    <property type="nucleotide sequence ID" value="NZ_SRKZ01000001.1"/>
</dbReference>
<name>A0A4Z0MU06_9BACT</name>
<reference evidence="3 4" key="1">
    <citation type="submission" date="2019-04" db="EMBL/GenBank/DDBJ databases">
        <authorList>
            <person name="Feng G."/>
            <person name="Zhang J."/>
            <person name="Zhu H."/>
        </authorList>
    </citation>
    <scope>NUCLEOTIDE SEQUENCE [LARGE SCALE GENOMIC DNA]</scope>
    <source>
        <strain evidence="3 4">JCM 19491</strain>
    </source>
</reference>
<dbReference type="Gene3D" id="3.40.50.1820">
    <property type="entry name" value="alpha/beta hydrolase"/>
    <property type="match status" value="1"/>
</dbReference>
<dbReference type="InterPro" id="IPR002921">
    <property type="entry name" value="Fungal_lipase-type"/>
</dbReference>
<organism evidence="3 4">
    <name type="scientific">Hymenobacter wooponensis</name>
    <dbReference type="NCBI Taxonomy" id="1525360"/>
    <lineage>
        <taxon>Bacteria</taxon>
        <taxon>Pseudomonadati</taxon>
        <taxon>Bacteroidota</taxon>
        <taxon>Cytophagia</taxon>
        <taxon>Cytophagales</taxon>
        <taxon>Hymenobacteraceae</taxon>
        <taxon>Hymenobacter</taxon>
    </lineage>
</organism>
<proteinExistence type="predicted"/>
<dbReference type="SUPFAM" id="SSF53474">
    <property type="entry name" value="alpha/beta-Hydrolases"/>
    <property type="match status" value="1"/>
</dbReference>
<feature type="chain" id="PRO_5021281391" evidence="1">
    <location>
        <begin position="21"/>
        <end position="367"/>
    </location>
</feature>
<feature type="signal peptide" evidence="1">
    <location>
        <begin position="1"/>
        <end position="20"/>
    </location>
</feature>
<dbReference type="EMBL" id="SRKZ01000001">
    <property type="protein sequence ID" value="TGD82930.1"/>
    <property type="molecule type" value="Genomic_DNA"/>
</dbReference>
<dbReference type="GO" id="GO:0006629">
    <property type="term" value="P:lipid metabolic process"/>
    <property type="evidence" value="ECO:0007669"/>
    <property type="project" value="InterPro"/>
</dbReference>
<sequence length="367" mass="41742">MRYAYLLSLLLLLLAFPAPAVQARPLRPGFEKAEYIELLRLHARLADTSFFGQIPRPTRFRHAYRSPVVGLDNQWELWTSPDSVAVVSIRGTTANSASWLENFYAAMLPAKGELWLSPTRTFPYALSENPQAAVHAGWLLGMAYLADDVVAKLDSCHRRGIRNVIIMGHSQGGAIAYLLTSHLRALQQHQKLPATIRFKTYCSAAPKPGNLYYAYDFEALTQGGWSFNVVNSADWVPEVPLSVQTLTDFNPVNPFTDAQATISKQKLTQRLLLRYLFNQLAKPARKAQRRYQKYLGTLVSKQVRKQLPDYQPNAFYPSSNYMRAGTPIILLSTPAYYQRFPVDKTKVFQNHLFEPYYYLAERLPKSD</sequence>